<comment type="caution">
    <text evidence="1">The sequence shown here is derived from an EMBL/GenBank/DDBJ whole genome shotgun (WGS) entry which is preliminary data.</text>
</comment>
<protein>
    <recommendedName>
        <fullName evidence="3">DUF5667 domain-containing protein</fullName>
    </recommendedName>
</protein>
<dbReference type="EMBL" id="MFEC01000029">
    <property type="protein sequence ID" value="OGE70920.1"/>
    <property type="molecule type" value="Genomic_DNA"/>
</dbReference>
<dbReference type="AlphaFoldDB" id="A0A1F5N0B2"/>
<accession>A0A1F5N0B2</accession>
<proteinExistence type="predicted"/>
<name>A0A1F5N0B2_9BACT</name>
<organism evidence="1 2">
    <name type="scientific">Candidatus Daviesbacteria bacterium RIFOXYD1_FULL_41_10</name>
    <dbReference type="NCBI Taxonomy" id="1797801"/>
    <lineage>
        <taxon>Bacteria</taxon>
        <taxon>Candidatus Daviesiibacteriota</taxon>
    </lineage>
</organism>
<evidence type="ECO:0008006" key="3">
    <source>
        <dbReference type="Google" id="ProtNLM"/>
    </source>
</evidence>
<dbReference type="Proteomes" id="UP000177135">
    <property type="component" value="Unassembled WGS sequence"/>
</dbReference>
<gene>
    <name evidence="1" type="ORF">A2617_02185</name>
</gene>
<evidence type="ECO:0000313" key="1">
    <source>
        <dbReference type="EMBL" id="OGE70920.1"/>
    </source>
</evidence>
<evidence type="ECO:0000313" key="2">
    <source>
        <dbReference type="Proteomes" id="UP000177135"/>
    </source>
</evidence>
<reference evidence="1 2" key="1">
    <citation type="journal article" date="2016" name="Nat. Commun.">
        <title>Thousands of microbial genomes shed light on interconnected biogeochemical processes in an aquifer system.</title>
        <authorList>
            <person name="Anantharaman K."/>
            <person name="Brown C.T."/>
            <person name="Hug L.A."/>
            <person name="Sharon I."/>
            <person name="Castelle C.J."/>
            <person name="Probst A.J."/>
            <person name="Thomas B.C."/>
            <person name="Singh A."/>
            <person name="Wilkins M.J."/>
            <person name="Karaoz U."/>
            <person name="Brodie E.L."/>
            <person name="Williams K.H."/>
            <person name="Hubbard S.S."/>
            <person name="Banfield J.F."/>
        </authorList>
    </citation>
    <scope>NUCLEOTIDE SEQUENCE [LARGE SCALE GENOMIC DNA]</scope>
</reference>
<sequence>MTKVIFILISFFQLFIFPSQVLAAGDISLQELQGMGFIKYEALNTNSLLFFAKRIGEKIINVDDQTLLNTRFNELVFIANFRKTNFLGEASSNYNAIAGRIIDGQNPLPEDKTRTYIKILEKMRDLYHSGSLPWIQLQQSLETTQRLI</sequence>